<dbReference type="InterPro" id="IPR038508">
    <property type="entry name" value="ArfGAP_dom_sf"/>
</dbReference>
<dbReference type="EMBL" id="JBICBT010000846">
    <property type="protein sequence ID" value="KAL3097186.1"/>
    <property type="molecule type" value="Genomic_DNA"/>
</dbReference>
<dbReference type="SUPFAM" id="SSF57863">
    <property type="entry name" value="ArfGap/RecO-like zinc finger"/>
    <property type="match status" value="1"/>
</dbReference>
<dbReference type="InterPro" id="IPR037278">
    <property type="entry name" value="ARFGAP/RecO"/>
</dbReference>
<dbReference type="InterPro" id="IPR051282">
    <property type="entry name" value="Arf-GAP_GTPase_ANK_PH"/>
</dbReference>
<dbReference type="AlphaFoldDB" id="A0ABD2K2S2"/>
<proteinExistence type="predicted"/>
<dbReference type="PANTHER" id="PTHR45819">
    <property type="entry name" value="CENTAURIN-GAMMA-1A"/>
    <property type="match status" value="1"/>
</dbReference>
<feature type="domain" description="Arf-GAP" evidence="2">
    <location>
        <begin position="2"/>
        <end position="47"/>
    </location>
</feature>
<dbReference type="Proteomes" id="UP001620626">
    <property type="component" value="Unassembled WGS sequence"/>
</dbReference>
<dbReference type="GO" id="GO:0008270">
    <property type="term" value="F:zinc ion binding"/>
    <property type="evidence" value="ECO:0007669"/>
    <property type="project" value="UniProtKB-KW"/>
</dbReference>
<evidence type="ECO:0000313" key="3">
    <source>
        <dbReference type="EMBL" id="KAL3097186.1"/>
    </source>
</evidence>
<evidence type="ECO:0000313" key="4">
    <source>
        <dbReference type="Proteomes" id="UP001620626"/>
    </source>
</evidence>
<sequence>MVMQAVGNAMANRIWQHNAPAKERATAEASREQKEQWIRTIYVKKASTILNNVDFTFFLLIRGKIAQVPFGDDQNDVAPVVANLPVELAN</sequence>
<comment type="caution">
    <text evidence="3">The sequence shown here is derived from an EMBL/GenBank/DDBJ whole genome shotgun (WGS) entry which is preliminary data.</text>
</comment>
<keyword evidence="1" id="KW-0863">Zinc-finger</keyword>
<dbReference type="PANTHER" id="PTHR45819:SF5">
    <property type="entry name" value="CENTAURIN-GAMMA-1A"/>
    <property type="match status" value="1"/>
</dbReference>
<gene>
    <name evidence="3" type="ORF">niasHT_030181</name>
</gene>
<organism evidence="3 4">
    <name type="scientific">Heterodera trifolii</name>
    <dbReference type="NCBI Taxonomy" id="157864"/>
    <lineage>
        <taxon>Eukaryota</taxon>
        <taxon>Metazoa</taxon>
        <taxon>Ecdysozoa</taxon>
        <taxon>Nematoda</taxon>
        <taxon>Chromadorea</taxon>
        <taxon>Rhabditida</taxon>
        <taxon>Tylenchina</taxon>
        <taxon>Tylenchomorpha</taxon>
        <taxon>Tylenchoidea</taxon>
        <taxon>Heteroderidae</taxon>
        <taxon>Heteroderinae</taxon>
        <taxon>Heterodera</taxon>
    </lineage>
</organism>
<evidence type="ECO:0000259" key="2">
    <source>
        <dbReference type="Pfam" id="PF01412"/>
    </source>
</evidence>
<dbReference type="Gene3D" id="1.10.220.150">
    <property type="entry name" value="Arf GTPase activating protein"/>
    <property type="match status" value="1"/>
</dbReference>
<reference evidence="3 4" key="1">
    <citation type="submission" date="2024-10" db="EMBL/GenBank/DDBJ databases">
        <authorList>
            <person name="Kim D."/>
        </authorList>
    </citation>
    <scope>NUCLEOTIDE SEQUENCE [LARGE SCALE GENOMIC DNA]</scope>
    <source>
        <strain evidence="3">BH-2024</strain>
    </source>
</reference>
<dbReference type="InterPro" id="IPR001164">
    <property type="entry name" value="ArfGAP_dom"/>
</dbReference>
<protein>
    <recommendedName>
        <fullName evidence="2">Arf-GAP domain-containing protein</fullName>
    </recommendedName>
</protein>
<name>A0ABD2K2S2_9BILA</name>
<keyword evidence="1" id="KW-0479">Metal-binding</keyword>
<accession>A0ABD2K2S2</accession>
<dbReference type="Pfam" id="PF01412">
    <property type="entry name" value="ArfGap"/>
    <property type="match status" value="1"/>
</dbReference>
<keyword evidence="4" id="KW-1185">Reference proteome</keyword>
<evidence type="ECO:0000256" key="1">
    <source>
        <dbReference type="ARBA" id="ARBA00022771"/>
    </source>
</evidence>
<keyword evidence="1" id="KW-0862">Zinc</keyword>